<reference evidence="2 3" key="1">
    <citation type="journal article" date="2019" name="Emerg. Microbes Infect.">
        <title>Comprehensive subspecies identification of 175 nontuberculous mycobacteria species based on 7547 genomic profiles.</title>
        <authorList>
            <person name="Matsumoto Y."/>
            <person name="Kinjo T."/>
            <person name="Motooka D."/>
            <person name="Nabeya D."/>
            <person name="Jung N."/>
            <person name="Uechi K."/>
            <person name="Horii T."/>
            <person name="Iida T."/>
            <person name="Fujita J."/>
            <person name="Nakamura S."/>
        </authorList>
    </citation>
    <scope>NUCLEOTIDE SEQUENCE [LARGE SCALE GENOMIC DNA]</scope>
    <source>
        <strain evidence="2 3">JCM 6375</strain>
    </source>
</reference>
<name>A0AAD1HEQ5_9MYCO</name>
<organism evidence="2 3">
    <name type="scientific">Mycolicibacterium moriokaense</name>
    <dbReference type="NCBI Taxonomy" id="39691"/>
    <lineage>
        <taxon>Bacteria</taxon>
        <taxon>Bacillati</taxon>
        <taxon>Actinomycetota</taxon>
        <taxon>Actinomycetes</taxon>
        <taxon>Mycobacteriales</taxon>
        <taxon>Mycobacteriaceae</taxon>
        <taxon>Mycolicibacterium</taxon>
    </lineage>
</organism>
<evidence type="ECO:0000313" key="2">
    <source>
        <dbReference type="EMBL" id="BBX03659.1"/>
    </source>
</evidence>
<proteinExistence type="predicted"/>
<gene>
    <name evidence="2" type="ORF">MMOR_45950</name>
</gene>
<feature type="transmembrane region" description="Helical" evidence="1">
    <location>
        <begin position="47"/>
        <end position="72"/>
    </location>
</feature>
<evidence type="ECO:0000313" key="3">
    <source>
        <dbReference type="Proteomes" id="UP000466681"/>
    </source>
</evidence>
<keyword evidence="1" id="KW-0472">Membrane</keyword>
<keyword evidence="1" id="KW-0812">Transmembrane</keyword>
<dbReference type="AlphaFoldDB" id="A0AAD1HEQ5"/>
<keyword evidence="1" id="KW-1133">Transmembrane helix</keyword>
<sequence>MRKRLDQNLADTGAEKIDASEATVTGHLSRRNTMFGSSRTRIPMSTWLRVSVATVVLAATAVLSSGCIPVVAEVVVVPVPAAV</sequence>
<accession>A0AAD1HEQ5</accession>
<evidence type="ECO:0000256" key="1">
    <source>
        <dbReference type="SAM" id="Phobius"/>
    </source>
</evidence>
<dbReference type="EMBL" id="AP022560">
    <property type="protein sequence ID" value="BBX03659.1"/>
    <property type="molecule type" value="Genomic_DNA"/>
</dbReference>
<dbReference type="Proteomes" id="UP000466681">
    <property type="component" value="Chromosome"/>
</dbReference>
<keyword evidence="3" id="KW-1185">Reference proteome</keyword>
<protein>
    <submittedName>
        <fullName evidence="2">Uncharacterized protein</fullName>
    </submittedName>
</protein>
<dbReference type="KEGG" id="mmor:MMOR_45950"/>